<feature type="region of interest" description="Disordered" evidence="7">
    <location>
        <begin position="625"/>
        <end position="688"/>
    </location>
</feature>
<dbReference type="Pfam" id="PF09066">
    <property type="entry name" value="B2-adapt-app_C"/>
    <property type="match status" value="1"/>
</dbReference>
<dbReference type="GO" id="GO:0012505">
    <property type="term" value="C:endomembrane system"/>
    <property type="evidence" value="ECO:0007669"/>
    <property type="project" value="UniProtKB-SubCell"/>
</dbReference>
<evidence type="ECO:0000256" key="4">
    <source>
        <dbReference type="ARBA" id="ARBA00022927"/>
    </source>
</evidence>
<feature type="compositionally biased region" description="Acidic residues" evidence="7">
    <location>
        <begin position="654"/>
        <end position="668"/>
    </location>
</feature>
<evidence type="ECO:0000256" key="2">
    <source>
        <dbReference type="ARBA" id="ARBA00006613"/>
    </source>
</evidence>
<dbReference type="Gene3D" id="3.30.310.10">
    <property type="entry name" value="TATA-Binding Protein"/>
    <property type="match status" value="1"/>
</dbReference>
<dbReference type="PIRSF" id="PIRSF002291">
    <property type="entry name" value="AP_complex_beta"/>
    <property type="match status" value="1"/>
</dbReference>
<dbReference type="InterPro" id="IPR016342">
    <property type="entry name" value="AP_complex_bsu_1_2_4"/>
</dbReference>
<dbReference type="Gene3D" id="1.25.10.10">
    <property type="entry name" value="Leucine-rich Repeat Variant"/>
    <property type="match status" value="1"/>
</dbReference>
<dbReference type="SUPFAM" id="SSF48371">
    <property type="entry name" value="ARM repeat"/>
    <property type="match status" value="1"/>
</dbReference>
<dbReference type="Proteomes" id="UP001146793">
    <property type="component" value="Unassembled WGS sequence"/>
</dbReference>
<proteinExistence type="inferred from homology"/>
<sequence>MSVDPLKTLENLLISSKNAKDHENTFMKMLEMVHMNEDLSPLFRHVTPFIKTNSNKIKKLIFEYLVDCSSKQRSFSLLSYGKLVEESKRPDPITRGLAIKTFSKLFDWKSQEEFTKVLNLGLVDKSAYVRRISLVGVLRLYKLGFGKLNSKILSMIENSVFEKDPLVSITAVCVLQEISLQMKSISLIKKKIIFSLLQRINSFPQCGQCIILEIISKYAPSDESETILILNSCEKFFAVPNAAIVLAVSKIFINCAYDLPKLKQQIFFRLEQPLLTLFLTSTNQLQYTILQHINLLCKQNKEIYQDKYKNFYLCHNEPVYNQKIKLSILSTISNKKNFQEILSMLILYPLRSTLTKAIRKQAIETIGSIFLKLPIFPKILITNLLEYIETEIPYLIESSMIIIQDLLRLHPAIFSQQISVLIPQISPYIKTAKCKKSFIWILGEYGEKIPQSPYILEKYIEEFVNENDENVKLELLTSVAKNFFKRPPEFQSIFGKLLNYGTRENSEPDVLDRSLFYYRLIKTDIKIAESIIIQPKKKTFNESNRQTISSFSDTVNTQLIESLIFEFNTLSVDYWKLFQELPTPTLRDLRLEYEQDYDSDSSDDYEEVFFDNNDENEIKSNKILQKQNFENNNHYMNNNTKKTSIRNNENNNNNDDDDGGGGDDDDDNDNKKKYNNNSQPPPLLNPEKMITPKEFQNNWNNDQMTISFDLNLKDSCEIEQIEKCLGNKNIHVIASGIVSHSIKIFCYGNRYSSNIFAFAELVITNHKLSATIKSNNPPFLNLFYELLQRALINKY</sequence>
<dbReference type="EMBL" id="JANTQA010000036">
    <property type="protein sequence ID" value="KAJ3437237.1"/>
    <property type="molecule type" value="Genomic_DNA"/>
</dbReference>
<keyword evidence="4 6" id="KW-0653">Protein transport</keyword>
<evidence type="ECO:0000313" key="9">
    <source>
        <dbReference type="EMBL" id="KAJ3437237.1"/>
    </source>
</evidence>
<comment type="similarity">
    <text evidence="2 6">Belongs to the adaptor complexes large subunit family.</text>
</comment>
<evidence type="ECO:0000256" key="7">
    <source>
        <dbReference type="SAM" id="MobiDB-lite"/>
    </source>
</evidence>
<dbReference type="PANTHER" id="PTHR11134">
    <property type="entry name" value="ADAPTOR COMPLEX SUBUNIT BETA FAMILY MEMBER"/>
    <property type="match status" value="1"/>
</dbReference>
<dbReference type="InterPro" id="IPR012295">
    <property type="entry name" value="TBP_dom_sf"/>
</dbReference>
<dbReference type="GO" id="GO:0016192">
    <property type="term" value="P:vesicle-mediated transport"/>
    <property type="evidence" value="ECO:0007669"/>
    <property type="project" value="InterPro"/>
</dbReference>
<evidence type="ECO:0000256" key="3">
    <source>
        <dbReference type="ARBA" id="ARBA00022448"/>
    </source>
</evidence>
<dbReference type="AlphaFoldDB" id="A0AAV7ZA61"/>
<keyword evidence="5 6" id="KW-0472">Membrane</keyword>
<evidence type="ECO:0000256" key="6">
    <source>
        <dbReference type="PIRNR" id="PIRNR002291"/>
    </source>
</evidence>
<dbReference type="InterPro" id="IPR002553">
    <property type="entry name" value="Clathrin/coatomer_adapt-like_N"/>
</dbReference>
<organism evidence="9 10">
    <name type="scientific">Anaeramoeba flamelloides</name>
    <dbReference type="NCBI Taxonomy" id="1746091"/>
    <lineage>
        <taxon>Eukaryota</taxon>
        <taxon>Metamonada</taxon>
        <taxon>Anaeramoebidae</taxon>
        <taxon>Anaeramoeba</taxon>
    </lineage>
</organism>
<dbReference type="Pfam" id="PF01602">
    <property type="entry name" value="Adaptin_N"/>
    <property type="match status" value="1"/>
</dbReference>
<comment type="subcellular location">
    <subcellularLocation>
        <location evidence="1">Endomembrane system</location>
    </subcellularLocation>
</comment>
<accession>A0AAV7ZA61</accession>
<dbReference type="InterPro" id="IPR011989">
    <property type="entry name" value="ARM-like"/>
</dbReference>
<evidence type="ECO:0000256" key="5">
    <source>
        <dbReference type="ARBA" id="ARBA00023136"/>
    </source>
</evidence>
<dbReference type="SMART" id="SM01020">
    <property type="entry name" value="B2-adapt-app_C"/>
    <property type="match status" value="1"/>
</dbReference>
<dbReference type="InterPro" id="IPR015151">
    <property type="entry name" value="B-adaptin_app_sub_C"/>
</dbReference>
<feature type="domain" description="Beta-adaptin appendage C-terminal subdomain" evidence="8">
    <location>
        <begin position="683"/>
        <end position="792"/>
    </location>
</feature>
<reference evidence="9" key="1">
    <citation type="submission" date="2022-08" db="EMBL/GenBank/DDBJ databases">
        <title>Novel sulphate-reducing endosymbionts in the free-living metamonad Anaeramoeba.</title>
        <authorList>
            <person name="Jerlstrom-Hultqvist J."/>
            <person name="Cepicka I."/>
            <person name="Gallot-Lavallee L."/>
            <person name="Salas-Leiva D."/>
            <person name="Curtis B.A."/>
            <person name="Zahonova K."/>
            <person name="Pipaliya S."/>
            <person name="Dacks J."/>
            <person name="Roger A.J."/>
        </authorList>
    </citation>
    <scope>NUCLEOTIDE SEQUENCE</scope>
    <source>
        <strain evidence="9">Busselton2</strain>
    </source>
</reference>
<dbReference type="InterPro" id="IPR016024">
    <property type="entry name" value="ARM-type_fold"/>
</dbReference>
<dbReference type="GO" id="GO:0006886">
    <property type="term" value="P:intracellular protein transport"/>
    <property type="evidence" value="ECO:0007669"/>
    <property type="project" value="InterPro"/>
</dbReference>
<feature type="compositionally biased region" description="Low complexity" evidence="7">
    <location>
        <begin position="628"/>
        <end position="639"/>
    </location>
</feature>
<comment type="caution">
    <text evidence="9">The sequence shown here is derived from an EMBL/GenBank/DDBJ whole genome shotgun (WGS) entry which is preliminary data.</text>
</comment>
<dbReference type="InterPro" id="IPR026739">
    <property type="entry name" value="AP_beta"/>
</dbReference>
<name>A0AAV7ZA61_9EUKA</name>
<dbReference type="GO" id="GO:0030131">
    <property type="term" value="C:clathrin adaptor complex"/>
    <property type="evidence" value="ECO:0007669"/>
    <property type="project" value="InterPro"/>
</dbReference>
<gene>
    <name evidence="9" type="ORF">M0812_19311</name>
</gene>
<protein>
    <recommendedName>
        <fullName evidence="6">AP complex subunit beta</fullName>
    </recommendedName>
</protein>
<evidence type="ECO:0000259" key="8">
    <source>
        <dbReference type="SMART" id="SM01020"/>
    </source>
</evidence>
<dbReference type="GO" id="GO:0030276">
    <property type="term" value="F:clathrin binding"/>
    <property type="evidence" value="ECO:0007669"/>
    <property type="project" value="InterPro"/>
</dbReference>
<keyword evidence="3 6" id="KW-0813">Transport</keyword>
<evidence type="ECO:0000256" key="1">
    <source>
        <dbReference type="ARBA" id="ARBA00004308"/>
    </source>
</evidence>
<evidence type="ECO:0000313" key="10">
    <source>
        <dbReference type="Proteomes" id="UP001146793"/>
    </source>
</evidence>